<dbReference type="Proteomes" id="UP001371305">
    <property type="component" value="Unassembled WGS sequence"/>
</dbReference>
<protein>
    <submittedName>
        <fullName evidence="2">Zinc-ribbon domain containing protein</fullName>
    </submittedName>
</protein>
<dbReference type="RefSeq" id="WP_341403159.1">
    <property type="nucleotide sequence ID" value="NZ_JBBUKT010000001.1"/>
</dbReference>
<evidence type="ECO:0000259" key="1">
    <source>
        <dbReference type="Pfam" id="PF13451"/>
    </source>
</evidence>
<reference evidence="2 3" key="1">
    <citation type="submission" date="2024-04" db="EMBL/GenBank/DDBJ databases">
        <title>Luteolibacter sp. isolated from soil.</title>
        <authorList>
            <person name="An J."/>
        </authorList>
    </citation>
    <scope>NUCLEOTIDE SEQUENCE [LARGE SCALE GENOMIC DNA]</scope>
    <source>
        <strain evidence="2 3">Y139</strain>
    </source>
</reference>
<dbReference type="EMBL" id="JBBUKT010000001">
    <property type="protein sequence ID" value="MEK7949741.1"/>
    <property type="molecule type" value="Genomic_DNA"/>
</dbReference>
<sequence>MTRRRSKSEARRTTVFREGRIAKLLERGWIKQASEIPADAIPVDPDLVNFGGSWCRPPSFFRALSFLCKDCGVLCTWSAESQRWYYEVVKAPYYSTAVRCRGCRYKERERVREARRRAGHDPEGK</sequence>
<evidence type="ECO:0000313" key="3">
    <source>
        <dbReference type="Proteomes" id="UP001371305"/>
    </source>
</evidence>
<accession>A0ABU9ARE3</accession>
<evidence type="ECO:0000313" key="2">
    <source>
        <dbReference type="EMBL" id="MEK7949741.1"/>
    </source>
</evidence>
<keyword evidence="3" id="KW-1185">Reference proteome</keyword>
<name>A0ABU9ARE3_9BACT</name>
<feature type="domain" description="Probable zinc-binding" evidence="1">
    <location>
        <begin position="66"/>
        <end position="110"/>
    </location>
</feature>
<gene>
    <name evidence="2" type="ORF">WKV53_04520</name>
</gene>
<proteinExistence type="predicted"/>
<comment type="caution">
    <text evidence="2">The sequence shown here is derived from an EMBL/GenBank/DDBJ whole genome shotgun (WGS) entry which is preliminary data.</text>
</comment>
<dbReference type="InterPro" id="IPR025306">
    <property type="entry name" value="Zn-bnd_dom_prob"/>
</dbReference>
<dbReference type="Pfam" id="PF13451">
    <property type="entry name" value="zf_Tbcl"/>
    <property type="match status" value="1"/>
</dbReference>
<organism evidence="2 3">
    <name type="scientific">Luteolibacter soli</name>
    <dbReference type="NCBI Taxonomy" id="3135280"/>
    <lineage>
        <taxon>Bacteria</taxon>
        <taxon>Pseudomonadati</taxon>
        <taxon>Verrucomicrobiota</taxon>
        <taxon>Verrucomicrobiia</taxon>
        <taxon>Verrucomicrobiales</taxon>
        <taxon>Verrucomicrobiaceae</taxon>
        <taxon>Luteolibacter</taxon>
    </lineage>
</organism>